<evidence type="ECO:0000313" key="10">
    <source>
        <dbReference type="Proteomes" id="UP000292583"/>
    </source>
</evidence>
<keyword evidence="6 7" id="KW-0472">Membrane</keyword>
<keyword evidence="2" id="KW-0813">Transport</keyword>
<dbReference type="InterPro" id="IPR036259">
    <property type="entry name" value="MFS_trans_sf"/>
</dbReference>
<name>A0A4Q9JX06_9BACT</name>
<dbReference type="OrthoDB" id="6766492at2"/>
<feature type="transmembrane region" description="Helical" evidence="7">
    <location>
        <begin position="164"/>
        <end position="186"/>
    </location>
</feature>
<feature type="transmembrane region" description="Helical" evidence="7">
    <location>
        <begin position="394"/>
        <end position="414"/>
    </location>
</feature>
<feature type="transmembrane region" description="Helical" evidence="7">
    <location>
        <begin position="99"/>
        <end position="117"/>
    </location>
</feature>
<evidence type="ECO:0000259" key="8">
    <source>
        <dbReference type="PROSITE" id="PS50850"/>
    </source>
</evidence>
<evidence type="ECO:0000256" key="3">
    <source>
        <dbReference type="ARBA" id="ARBA00022475"/>
    </source>
</evidence>
<dbReference type="EMBL" id="QPGR01000003">
    <property type="protein sequence ID" value="TBR81829.1"/>
    <property type="molecule type" value="Genomic_DNA"/>
</dbReference>
<sequence length="453" mass="49948">MSNKQACSIADQNFNTPDGKKAFKKAIFSCWLGTALEYADFALYGLAAATIFSEVFFPEQTPVIALLLSFVTYGIGFIARPIGALFFGYLGDKYGRKNIMMITIALMGISTTLIGFIPSYAVIGIWAPLCLVILRFMQGLGAGAELSGGTIMLGEYAPSKRRGLVSSVIALGSNSGTLLASFVWLLVVQIDDESFKEWGWRIPFIGSFFIVLFALYLRIFIKESPVFEKQKEEMLKIRAQNVKELEEDTRTFWQKSKAFWIMVGLRIGENGPSYLAQGFIVGYVTKILLLDKSVATTAVLSASLFGFLIIPLAGYLSDKFGRKITYRTFCFLLMLYAFPAFMLLDSRDEIVVILTIIVGMSLASLGIFGVQAAWGVEMFGVKNRYTKMAFAKELGSILSGGSAPMIASFLLAYYGTWIPIAIYFVVTAGIGFVTTFFAPETRGRDLNLIKDAI</sequence>
<feature type="domain" description="Major facilitator superfamily (MFS) profile" evidence="8">
    <location>
        <begin position="26"/>
        <end position="442"/>
    </location>
</feature>
<evidence type="ECO:0000256" key="4">
    <source>
        <dbReference type="ARBA" id="ARBA00022692"/>
    </source>
</evidence>
<gene>
    <name evidence="9" type="ORF">DU473_02825</name>
</gene>
<evidence type="ECO:0000256" key="2">
    <source>
        <dbReference type="ARBA" id="ARBA00022448"/>
    </source>
</evidence>
<dbReference type="PANTHER" id="PTHR43045:SF4">
    <property type="entry name" value="TRANSPORTER YDFJ-RELATED"/>
    <property type="match status" value="1"/>
</dbReference>
<feature type="transmembrane region" description="Helical" evidence="7">
    <location>
        <begin position="295"/>
        <end position="317"/>
    </location>
</feature>
<feature type="transmembrane region" description="Helical" evidence="7">
    <location>
        <begin position="198"/>
        <end position="221"/>
    </location>
</feature>
<keyword evidence="4 7" id="KW-0812">Transmembrane</keyword>
<accession>A0A4Q9JX06</accession>
<feature type="transmembrane region" description="Helical" evidence="7">
    <location>
        <begin position="123"/>
        <end position="143"/>
    </location>
</feature>
<evidence type="ECO:0000313" key="9">
    <source>
        <dbReference type="EMBL" id="TBR81829.1"/>
    </source>
</evidence>
<proteinExistence type="predicted"/>
<evidence type="ECO:0000256" key="5">
    <source>
        <dbReference type="ARBA" id="ARBA00022989"/>
    </source>
</evidence>
<dbReference type="InterPro" id="IPR020846">
    <property type="entry name" value="MFS_dom"/>
</dbReference>
<keyword evidence="3" id="KW-1003">Cell membrane</keyword>
<reference evidence="9 10" key="1">
    <citation type="submission" date="2018-07" db="EMBL/GenBank/DDBJ databases">
        <title>Campylobacter zealandensis sp. nov., isolated from birds and water in New Zealand.</title>
        <authorList>
            <person name="Wilkinson D.A."/>
            <person name="Biggs P.J."/>
            <person name="French N.P."/>
            <person name="Midwinter A.C."/>
        </authorList>
    </citation>
    <scope>NUCLEOTIDE SEQUENCE [LARGE SCALE GENOMIC DNA]</scope>
    <source>
        <strain evidence="9 10">B423b</strain>
    </source>
</reference>
<feature type="transmembrane region" description="Helical" evidence="7">
    <location>
        <begin position="350"/>
        <end position="374"/>
    </location>
</feature>
<feature type="transmembrane region" description="Helical" evidence="7">
    <location>
        <begin position="420"/>
        <end position="438"/>
    </location>
</feature>
<dbReference type="GO" id="GO:0005886">
    <property type="term" value="C:plasma membrane"/>
    <property type="evidence" value="ECO:0007669"/>
    <property type="project" value="UniProtKB-SubCell"/>
</dbReference>
<comment type="subcellular location">
    <subcellularLocation>
        <location evidence="1">Cell membrane</location>
        <topology evidence="1">Multi-pass membrane protein</topology>
    </subcellularLocation>
</comment>
<dbReference type="Proteomes" id="UP000292583">
    <property type="component" value="Unassembled WGS sequence"/>
</dbReference>
<dbReference type="Pfam" id="PF00083">
    <property type="entry name" value="Sugar_tr"/>
    <property type="match status" value="1"/>
</dbReference>
<evidence type="ECO:0000256" key="7">
    <source>
        <dbReference type="SAM" id="Phobius"/>
    </source>
</evidence>
<feature type="transmembrane region" description="Helical" evidence="7">
    <location>
        <begin position="64"/>
        <end position="87"/>
    </location>
</feature>
<dbReference type="InterPro" id="IPR005829">
    <property type="entry name" value="Sugar_transporter_CS"/>
</dbReference>
<organism evidence="9 10">
    <name type="scientific">Campylobacter novaezeelandiae</name>
    <dbReference type="NCBI Taxonomy" id="2267891"/>
    <lineage>
        <taxon>Bacteria</taxon>
        <taxon>Pseudomonadati</taxon>
        <taxon>Campylobacterota</taxon>
        <taxon>Epsilonproteobacteria</taxon>
        <taxon>Campylobacterales</taxon>
        <taxon>Campylobacteraceae</taxon>
        <taxon>Campylobacter</taxon>
    </lineage>
</organism>
<dbReference type="Gene3D" id="1.20.1250.20">
    <property type="entry name" value="MFS general substrate transporter like domains"/>
    <property type="match status" value="1"/>
</dbReference>
<dbReference type="CDD" id="cd17369">
    <property type="entry name" value="MFS_ShiA_like"/>
    <property type="match status" value="1"/>
</dbReference>
<protein>
    <submittedName>
        <fullName evidence="9">MFS transporter</fullName>
    </submittedName>
</protein>
<dbReference type="PROSITE" id="PS50850">
    <property type="entry name" value="MFS"/>
    <property type="match status" value="1"/>
</dbReference>
<dbReference type="RefSeq" id="WP_131165652.1">
    <property type="nucleotide sequence ID" value="NZ_CP076657.1"/>
</dbReference>
<keyword evidence="5 7" id="KW-1133">Transmembrane helix</keyword>
<dbReference type="SUPFAM" id="SSF103473">
    <property type="entry name" value="MFS general substrate transporter"/>
    <property type="match status" value="1"/>
</dbReference>
<dbReference type="PROSITE" id="PS00216">
    <property type="entry name" value="SUGAR_TRANSPORT_1"/>
    <property type="match status" value="1"/>
</dbReference>
<dbReference type="InterPro" id="IPR005828">
    <property type="entry name" value="MFS_sugar_transport-like"/>
</dbReference>
<feature type="transmembrane region" description="Helical" evidence="7">
    <location>
        <begin position="324"/>
        <end position="344"/>
    </location>
</feature>
<feature type="transmembrane region" description="Helical" evidence="7">
    <location>
        <begin position="30"/>
        <end position="52"/>
    </location>
</feature>
<comment type="caution">
    <text evidence="9">The sequence shown here is derived from an EMBL/GenBank/DDBJ whole genome shotgun (WGS) entry which is preliminary data.</text>
</comment>
<dbReference type="GO" id="GO:0022857">
    <property type="term" value="F:transmembrane transporter activity"/>
    <property type="evidence" value="ECO:0007669"/>
    <property type="project" value="InterPro"/>
</dbReference>
<evidence type="ECO:0000256" key="1">
    <source>
        <dbReference type="ARBA" id="ARBA00004651"/>
    </source>
</evidence>
<keyword evidence="10" id="KW-1185">Reference proteome</keyword>
<evidence type="ECO:0000256" key="6">
    <source>
        <dbReference type="ARBA" id="ARBA00023136"/>
    </source>
</evidence>
<dbReference type="AlphaFoldDB" id="A0A4Q9JX06"/>
<dbReference type="PANTHER" id="PTHR43045">
    <property type="entry name" value="SHIKIMATE TRANSPORTER"/>
    <property type="match status" value="1"/>
</dbReference>